<dbReference type="PATRIC" id="fig|1123069.3.peg.392"/>
<keyword evidence="3" id="KW-0378">Hydrolase</keyword>
<dbReference type="Gene3D" id="1.20.120.1220">
    <property type="match status" value="1"/>
</dbReference>
<feature type="transmembrane region" description="Helical" evidence="1">
    <location>
        <begin position="100"/>
        <end position="127"/>
    </location>
</feature>
<dbReference type="GO" id="GO:0006508">
    <property type="term" value="P:proteolysis"/>
    <property type="evidence" value="ECO:0007669"/>
    <property type="project" value="UniProtKB-KW"/>
</dbReference>
<organism evidence="3 4">
    <name type="scientific">Rubellimicrobium thermophilum DSM 16684</name>
    <dbReference type="NCBI Taxonomy" id="1123069"/>
    <lineage>
        <taxon>Bacteria</taxon>
        <taxon>Pseudomonadati</taxon>
        <taxon>Pseudomonadota</taxon>
        <taxon>Alphaproteobacteria</taxon>
        <taxon>Rhodobacterales</taxon>
        <taxon>Roseobacteraceae</taxon>
        <taxon>Rubellimicrobium</taxon>
    </lineage>
</organism>
<evidence type="ECO:0000256" key="1">
    <source>
        <dbReference type="SAM" id="Phobius"/>
    </source>
</evidence>
<sequence>MFATPQPVALLFLIGSLPVMLWVAFTDLSRMRIPNRASVLLCALFGLGGLALWALDLWSLSAWAWRWLNLVVVLLIGMLLYFLGLIGAGDAKLAAAAAPFVAVADLGTVAMLYAAMVLIAWLLHRIARHSFGPRLWPDWTSWHSGKRFPMGVAIGATLLAYLGLAAAA</sequence>
<feature type="transmembrane region" description="Helical" evidence="1">
    <location>
        <begin position="147"/>
        <end position="167"/>
    </location>
</feature>
<dbReference type="RefSeq" id="WP_021096539.1">
    <property type="nucleotide sequence ID" value="NZ_KE557320.1"/>
</dbReference>
<evidence type="ECO:0000313" key="4">
    <source>
        <dbReference type="Proteomes" id="UP000015346"/>
    </source>
</evidence>
<name>S9R1P0_9RHOB</name>
<comment type="caution">
    <text evidence="3">The sequence shown here is derived from an EMBL/GenBank/DDBJ whole genome shotgun (WGS) entry which is preliminary data.</text>
</comment>
<dbReference type="OrthoDB" id="7709484at2"/>
<evidence type="ECO:0000259" key="2">
    <source>
        <dbReference type="Pfam" id="PF01478"/>
    </source>
</evidence>
<dbReference type="Proteomes" id="UP000015346">
    <property type="component" value="Unassembled WGS sequence"/>
</dbReference>
<dbReference type="GO" id="GO:0016020">
    <property type="term" value="C:membrane"/>
    <property type="evidence" value="ECO:0007669"/>
    <property type="project" value="InterPro"/>
</dbReference>
<dbReference type="EMBL" id="AOLV01000006">
    <property type="protein sequence ID" value="EPX87566.1"/>
    <property type="molecule type" value="Genomic_DNA"/>
</dbReference>
<keyword evidence="4" id="KW-1185">Reference proteome</keyword>
<protein>
    <submittedName>
        <fullName evidence="3">Flp pilus assembly protein, protease CpaA</fullName>
        <ecNumber evidence="3">3.4.23.43</ecNumber>
    </submittedName>
</protein>
<evidence type="ECO:0000313" key="3">
    <source>
        <dbReference type="EMBL" id="EPX87566.1"/>
    </source>
</evidence>
<dbReference type="AlphaFoldDB" id="S9R1P0"/>
<keyword evidence="1" id="KW-0472">Membrane</keyword>
<dbReference type="GO" id="GO:0004190">
    <property type="term" value="F:aspartic-type endopeptidase activity"/>
    <property type="evidence" value="ECO:0007669"/>
    <property type="project" value="UniProtKB-EC"/>
</dbReference>
<dbReference type="InterPro" id="IPR000045">
    <property type="entry name" value="Prepilin_IV_endopep_pep"/>
</dbReference>
<accession>S9R1P0</accession>
<reference evidence="3 4" key="1">
    <citation type="journal article" date="2013" name="Stand. Genomic Sci.">
        <title>Genome sequence of the reddish-pigmented Rubellimicrobium thermophilum type strain (DSM 16684(T)), a member of the Roseobacter clade.</title>
        <authorList>
            <person name="Fiebig A."/>
            <person name="Riedel T."/>
            <person name="Gronow S."/>
            <person name="Petersen J."/>
            <person name="Klenk H.P."/>
            <person name="Goker M."/>
        </authorList>
    </citation>
    <scope>NUCLEOTIDE SEQUENCE [LARGE SCALE GENOMIC DNA]</scope>
    <source>
        <strain evidence="3 4">DSM 16684</strain>
    </source>
</reference>
<dbReference type="HOGENOM" id="CLU_1625078_0_0_5"/>
<feature type="transmembrane region" description="Helical" evidence="1">
    <location>
        <begin position="37"/>
        <end position="55"/>
    </location>
</feature>
<keyword evidence="3" id="KW-0645">Protease</keyword>
<proteinExistence type="predicted"/>
<dbReference type="EC" id="3.4.23.43" evidence="3"/>
<keyword evidence="1" id="KW-0812">Transmembrane</keyword>
<dbReference type="Pfam" id="PF01478">
    <property type="entry name" value="Peptidase_A24"/>
    <property type="match status" value="1"/>
</dbReference>
<keyword evidence="1" id="KW-1133">Transmembrane helix</keyword>
<feature type="transmembrane region" description="Helical" evidence="1">
    <location>
        <begin position="6"/>
        <end position="25"/>
    </location>
</feature>
<feature type="transmembrane region" description="Helical" evidence="1">
    <location>
        <begin position="67"/>
        <end position="88"/>
    </location>
</feature>
<gene>
    <name evidence="3" type="ORF">ruthe_00429</name>
</gene>
<dbReference type="STRING" id="1123069.ruthe_00429"/>
<feature type="domain" description="Prepilin type IV endopeptidase peptidase" evidence="2">
    <location>
        <begin position="18"/>
        <end position="120"/>
    </location>
</feature>